<dbReference type="RefSeq" id="WP_005021515.1">
    <property type="nucleotide sequence ID" value="NZ_DS990442.1"/>
</dbReference>
<sequence>MLKDLTKQYIEAFNSKDINAVSVLLDKDFILCDPVVKRLEGKEKCLEAIKNIFDSCETLNFRANNIYRDSQTTFIEFILELDGVKLEGVDIIEWRDKKMVELRAYLDTKGSK</sequence>
<evidence type="ECO:0000313" key="3">
    <source>
        <dbReference type="Proteomes" id="UP000003953"/>
    </source>
</evidence>
<evidence type="ECO:0000313" key="2">
    <source>
        <dbReference type="EMBL" id="EEQ63269.1"/>
    </source>
</evidence>
<name>C5EZF4_9HELI</name>
<keyword evidence="3" id="KW-1185">Reference proteome</keyword>
<dbReference type="HOGENOM" id="CLU_166053_0_0_7"/>
<dbReference type="InterPro" id="IPR032710">
    <property type="entry name" value="NTF2-like_dom_sf"/>
</dbReference>
<organism evidence="2 3">
    <name type="scientific">Helicobacter pullorum MIT 98-5489</name>
    <dbReference type="NCBI Taxonomy" id="537972"/>
    <lineage>
        <taxon>Bacteria</taxon>
        <taxon>Pseudomonadati</taxon>
        <taxon>Campylobacterota</taxon>
        <taxon>Epsilonproteobacteria</taxon>
        <taxon>Campylobacterales</taxon>
        <taxon>Helicobacteraceae</taxon>
        <taxon>Helicobacter</taxon>
    </lineage>
</organism>
<feature type="domain" description="SnoaL-like" evidence="1">
    <location>
        <begin position="7"/>
        <end position="101"/>
    </location>
</feature>
<dbReference type="Gene3D" id="3.10.450.50">
    <property type="match status" value="1"/>
</dbReference>
<reference evidence="3" key="1">
    <citation type="journal article" date="2014" name="Genome Announc.">
        <title>Draft genome sequences of six enterohepatic helicobacter species isolated from humans and one from rhesus macaques.</title>
        <authorList>
            <person name="Shen Z."/>
            <person name="Sheh A."/>
            <person name="Young S.K."/>
            <person name="Abouelliel A."/>
            <person name="Ward D.V."/>
            <person name="Earl A.M."/>
            <person name="Fox J.G."/>
        </authorList>
    </citation>
    <scope>NUCLEOTIDE SEQUENCE [LARGE SCALE GENOMIC DNA]</scope>
    <source>
        <strain evidence="3">MIT 98-5489</strain>
    </source>
</reference>
<dbReference type="Pfam" id="PF12680">
    <property type="entry name" value="SnoaL_2"/>
    <property type="match status" value="1"/>
</dbReference>
<dbReference type="EMBL" id="DS990442">
    <property type="protein sequence ID" value="EEQ63269.1"/>
    <property type="molecule type" value="Genomic_DNA"/>
</dbReference>
<accession>C5EZF4</accession>
<dbReference type="eggNOG" id="COG4319">
    <property type="taxonomic scope" value="Bacteria"/>
</dbReference>
<dbReference type="Proteomes" id="UP000003953">
    <property type="component" value="Unassembled WGS sequence"/>
</dbReference>
<dbReference type="SUPFAM" id="SSF54427">
    <property type="entry name" value="NTF2-like"/>
    <property type="match status" value="1"/>
</dbReference>
<evidence type="ECO:0000259" key="1">
    <source>
        <dbReference type="Pfam" id="PF12680"/>
    </source>
</evidence>
<gene>
    <name evidence="2" type="ORF">HPMG_00726</name>
</gene>
<proteinExistence type="predicted"/>
<dbReference type="InterPro" id="IPR037401">
    <property type="entry name" value="SnoaL-like"/>
</dbReference>
<protein>
    <recommendedName>
        <fullName evidence="1">SnoaL-like domain-containing protein</fullName>
    </recommendedName>
</protein>
<dbReference type="AlphaFoldDB" id="C5EZF4"/>